<keyword evidence="9 10" id="KW-0472">Membrane</keyword>
<keyword evidence="8 10" id="KW-1133">Transmembrane helix</keyword>
<dbReference type="GO" id="GO:0005524">
    <property type="term" value="F:ATP binding"/>
    <property type="evidence" value="ECO:0007669"/>
    <property type="project" value="UniProtKB-KW"/>
</dbReference>
<evidence type="ECO:0000313" key="13">
    <source>
        <dbReference type="EMBL" id="NEA24253.1"/>
    </source>
</evidence>
<proteinExistence type="predicted"/>
<evidence type="ECO:0000259" key="12">
    <source>
        <dbReference type="PROSITE" id="PS50929"/>
    </source>
</evidence>
<dbReference type="RefSeq" id="WP_163057249.1">
    <property type="nucleotide sequence ID" value="NZ_JAAGLI010000430.1"/>
</dbReference>
<feature type="transmembrane region" description="Helical" evidence="10">
    <location>
        <begin position="151"/>
        <end position="170"/>
    </location>
</feature>
<evidence type="ECO:0000256" key="8">
    <source>
        <dbReference type="ARBA" id="ARBA00022989"/>
    </source>
</evidence>
<dbReference type="AlphaFoldDB" id="A0A6L9QHU4"/>
<evidence type="ECO:0000313" key="14">
    <source>
        <dbReference type="Proteomes" id="UP000475532"/>
    </source>
</evidence>
<dbReference type="GO" id="GO:0140359">
    <property type="term" value="F:ABC-type transporter activity"/>
    <property type="evidence" value="ECO:0007669"/>
    <property type="project" value="InterPro"/>
</dbReference>
<comment type="caution">
    <text evidence="13">The sequence shown here is derived from an EMBL/GenBank/DDBJ whole genome shotgun (WGS) entry which is preliminary data.</text>
</comment>
<evidence type="ECO:0000256" key="5">
    <source>
        <dbReference type="ARBA" id="ARBA00022692"/>
    </source>
</evidence>
<dbReference type="Proteomes" id="UP000475532">
    <property type="component" value="Unassembled WGS sequence"/>
</dbReference>
<evidence type="ECO:0000256" key="1">
    <source>
        <dbReference type="ARBA" id="ARBA00004651"/>
    </source>
</evidence>
<sequence length="598" mass="62038">MGTTMTRPAPAALRTATGREAARWVAAHCRETPWLTTAAVLATVAGAALQVLPVLLLGRVVDGVAGGGSPSVLIMVGALMVAAAPLGAAATAASEYLIGRLGADLLARLREGAVKAVLGMPSARIEQVGRGDVLSRVGDDVAVLSKGIRTAVPTVFSAGVLVAIATAGMFGLDWRLGLAGAGALPAYALALRWYLPRSAPMYRQQRAAQADRAQELISGLDGIGTVRAYRLEDAFRARVTRESWRVRDIGIDVFRLFGRFVGRENRAEFIGLVLIIVVGYVLLENDAASLGDVSAAPLLFHRLFNPLGSILFTFDEAQKSGASLTRLVGVLGEAAEERLVGGTHPATGTALPDTVLPVTVEGLTFSYPGTEEPVLRDVDLAIPAGGSLALVGATGAGKSTLAALIAGIGTPQAGSVRIGPVDLAGLDEAGARALVSILTQETHVFSGTLADDLRLAAPDATGAELRDALRTVGADGWVDALPDGLETRVGEGGERLDVTKVTQIALARLVLNRSPVVVLDESTAEAGSQGAAELERAVLAACRGRTTLFVAHRLTQAMAADRIAVLDAGRVVEQGTHDELVALGGRYARLWRAWRAGG</sequence>
<feature type="transmembrane region" description="Helical" evidence="10">
    <location>
        <begin position="33"/>
        <end position="52"/>
    </location>
</feature>
<dbReference type="CDD" id="cd07346">
    <property type="entry name" value="ABC_6TM_exporters"/>
    <property type="match status" value="1"/>
</dbReference>
<dbReference type="Pfam" id="PF00664">
    <property type="entry name" value="ABC_membrane"/>
    <property type="match status" value="1"/>
</dbReference>
<keyword evidence="7 13" id="KW-0067">ATP-binding</keyword>
<dbReference type="SUPFAM" id="SSF52540">
    <property type="entry name" value="P-loop containing nucleoside triphosphate hydrolases"/>
    <property type="match status" value="1"/>
</dbReference>
<keyword evidence="3" id="KW-1003">Cell membrane</keyword>
<keyword evidence="6" id="KW-0547">Nucleotide-binding</keyword>
<evidence type="ECO:0000259" key="11">
    <source>
        <dbReference type="PROSITE" id="PS50893"/>
    </source>
</evidence>
<dbReference type="GO" id="GO:0016887">
    <property type="term" value="F:ATP hydrolysis activity"/>
    <property type="evidence" value="ECO:0007669"/>
    <property type="project" value="InterPro"/>
</dbReference>
<dbReference type="InterPro" id="IPR011527">
    <property type="entry name" value="ABC1_TM_dom"/>
</dbReference>
<dbReference type="InterPro" id="IPR027417">
    <property type="entry name" value="P-loop_NTPase"/>
</dbReference>
<dbReference type="InterPro" id="IPR003439">
    <property type="entry name" value="ABC_transporter-like_ATP-bd"/>
</dbReference>
<dbReference type="SUPFAM" id="SSF90123">
    <property type="entry name" value="ABC transporter transmembrane region"/>
    <property type="match status" value="1"/>
</dbReference>
<dbReference type="PROSITE" id="PS50929">
    <property type="entry name" value="ABC_TM1F"/>
    <property type="match status" value="1"/>
</dbReference>
<feature type="transmembrane region" description="Helical" evidence="10">
    <location>
        <begin position="72"/>
        <end position="98"/>
    </location>
</feature>
<dbReference type="Gene3D" id="3.40.50.300">
    <property type="entry name" value="P-loop containing nucleotide triphosphate hydrolases"/>
    <property type="match status" value="1"/>
</dbReference>
<evidence type="ECO:0000256" key="4">
    <source>
        <dbReference type="ARBA" id="ARBA00022519"/>
    </source>
</evidence>
<evidence type="ECO:0000256" key="6">
    <source>
        <dbReference type="ARBA" id="ARBA00022741"/>
    </source>
</evidence>
<keyword evidence="5 10" id="KW-0812">Transmembrane</keyword>
<dbReference type="InterPro" id="IPR039421">
    <property type="entry name" value="Type_1_exporter"/>
</dbReference>
<evidence type="ECO:0000256" key="9">
    <source>
        <dbReference type="ARBA" id="ARBA00023136"/>
    </source>
</evidence>
<keyword evidence="4" id="KW-0997">Cell inner membrane</keyword>
<dbReference type="GO" id="GO:0034040">
    <property type="term" value="F:ATPase-coupled lipid transmembrane transporter activity"/>
    <property type="evidence" value="ECO:0007669"/>
    <property type="project" value="TreeGrafter"/>
</dbReference>
<dbReference type="PANTHER" id="PTHR24221:SF654">
    <property type="entry name" value="ATP-BINDING CASSETTE SUB-FAMILY B MEMBER 6"/>
    <property type="match status" value="1"/>
</dbReference>
<dbReference type="Pfam" id="PF00005">
    <property type="entry name" value="ABC_tran"/>
    <property type="match status" value="1"/>
</dbReference>
<dbReference type="InterPro" id="IPR003593">
    <property type="entry name" value="AAA+_ATPase"/>
</dbReference>
<gene>
    <name evidence="13" type="ORF">G3I70_17395</name>
</gene>
<evidence type="ECO:0000256" key="2">
    <source>
        <dbReference type="ARBA" id="ARBA00022448"/>
    </source>
</evidence>
<dbReference type="SMART" id="SM00382">
    <property type="entry name" value="AAA"/>
    <property type="match status" value="1"/>
</dbReference>
<feature type="transmembrane region" description="Helical" evidence="10">
    <location>
        <begin position="265"/>
        <end position="283"/>
    </location>
</feature>
<accession>A0A6L9QHU4</accession>
<dbReference type="PROSITE" id="PS50893">
    <property type="entry name" value="ABC_TRANSPORTER_2"/>
    <property type="match status" value="1"/>
</dbReference>
<feature type="domain" description="ABC transmembrane type-1" evidence="12">
    <location>
        <begin position="38"/>
        <end position="319"/>
    </location>
</feature>
<dbReference type="PANTHER" id="PTHR24221">
    <property type="entry name" value="ATP-BINDING CASSETTE SUB-FAMILY B"/>
    <property type="match status" value="1"/>
</dbReference>
<comment type="subcellular location">
    <subcellularLocation>
        <location evidence="1">Cell membrane</location>
        <topology evidence="1">Multi-pass membrane protein</topology>
    </subcellularLocation>
</comment>
<evidence type="ECO:0000256" key="7">
    <source>
        <dbReference type="ARBA" id="ARBA00022840"/>
    </source>
</evidence>
<evidence type="ECO:0000256" key="3">
    <source>
        <dbReference type="ARBA" id="ARBA00022475"/>
    </source>
</evidence>
<dbReference type="Gene3D" id="1.20.1560.10">
    <property type="entry name" value="ABC transporter type 1, transmembrane domain"/>
    <property type="match status" value="1"/>
</dbReference>
<name>A0A6L9QHU4_9ACTN</name>
<dbReference type="GO" id="GO:0005886">
    <property type="term" value="C:plasma membrane"/>
    <property type="evidence" value="ECO:0007669"/>
    <property type="project" value="UniProtKB-SubCell"/>
</dbReference>
<feature type="transmembrane region" description="Helical" evidence="10">
    <location>
        <begin position="176"/>
        <end position="195"/>
    </location>
</feature>
<feature type="domain" description="ABC transporter" evidence="11">
    <location>
        <begin position="358"/>
        <end position="593"/>
    </location>
</feature>
<dbReference type="FunFam" id="3.40.50.300:FF:001001">
    <property type="entry name" value="Multidrug ABC transporter ATP-binding protein"/>
    <property type="match status" value="1"/>
</dbReference>
<keyword evidence="2" id="KW-0813">Transport</keyword>
<reference evidence="13 14" key="1">
    <citation type="submission" date="2020-01" db="EMBL/GenBank/DDBJ databases">
        <title>Insect and environment-associated Actinomycetes.</title>
        <authorList>
            <person name="Currrie C."/>
            <person name="Chevrette M."/>
            <person name="Carlson C."/>
            <person name="Stubbendieck R."/>
            <person name="Wendt-Pienkowski E."/>
        </authorList>
    </citation>
    <scope>NUCLEOTIDE SEQUENCE [LARGE SCALE GENOMIC DNA]</scope>
    <source>
        <strain evidence="13 14">SID10258</strain>
    </source>
</reference>
<evidence type="ECO:0000256" key="10">
    <source>
        <dbReference type="SAM" id="Phobius"/>
    </source>
</evidence>
<dbReference type="InterPro" id="IPR036640">
    <property type="entry name" value="ABC1_TM_sf"/>
</dbReference>
<dbReference type="EMBL" id="JAAGLI010000430">
    <property type="protein sequence ID" value="NEA24253.1"/>
    <property type="molecule type" value="Genomic_DNA"/>
</dbReference>
<protein>
    <submittedName>
        <fullName evidence="13">ABC transporter ATP-binding protein</fullName>
    </submittedName>
</protein>
<organism evidence="13 14">
    <name type="scientific">Actinomadura bangladeshensis</name>
    <dbReference type="NCBI Taxonomy" id="453573"/>
    <lineage>
        <taxon>Bacteria</taxon>
        <taxon>Bacillati</taxon>
        <taxon>Actinomycetota</taxon>
        <taxon>Actinomycetes</taxon>
        <taxon>Streptosporangiales</taxon>
        <taxon>Thermomonosporaceae</taxon>
        <taxon>Actinomadura</taxon>
    </lineage>
</organism>